<keyword evidence="1" id="KW-0732">Signal</keyword>
<organism evidence="3 4">
    <name type="scientific">Brevibacillus brevis (strain 47 / JCM 6285 / NBRC 100599)</name>
    <dbReference type="NCBI Taxonomy" id="358681"/>
    <lineage>
        <taxon>Bacteria</taxon>
        <taxon>Bacillati</taxon>
        <taxon>Bacillota</taxon>
        <taxon>Bacilli</taxon>
        <taxon>Bacillales</taxon>
        <taxon>Paenibacillaceae</taxon>
        <taxon>Brevibacillus</taxon>
    </lineage>
</organism>
<dbReference type="RefSeq" id="WP_015893813.1">
    <property type="nucleotide sequence ID" value="NC_012491.1"/>
</dbReference>
<dbReference type="Pfam" id="PF22322">
    <property type="entry name" value="DUF6973"/>
    <property type="match status" value="1"/>
</dbReference>
<reference evidence="3 4" key="1">
    <citation type="submission" date="2005-03" db="EMBL/GenBank/DDBJ databases">
        <title>Brevibacillus brevis strain 47, complete genome.</title>
        <authorList>
            <person name="Hosoyama A."/>
            <person name="Yamada R."/>
            <person name="Hongo Y."/>
            <person name="Terui Y."/>
            <person name="Ankai A."/>
            <person name="Masuyama W."/>
            <person name="Sekiguchi M."/>
            <person name="Takeda T."/>
            <person name="Asano K."/>
            <person name="Ohji S."/>
            <person name="Ichikawa N."/>
            <person name="Narita S."/>
            <person name="Aoki N."/>
            <person name="Miura H."/>
            <person name="Matsushita S."/>
            <person name="Sekigawa T."/>
            <person name="Yamagata H."/>
            <person name="Yoshikawa H."/>
            <person name="Udaka S."/>
            <person name="Tanikawa S."/>
            <person name="Fujita N."/>
        </authorList>
    </citation>
    <scope>NUCLEOTIDE SEQUENCE [LARGE SCALE GENOMIC DNA]</scope>
    <source>
        <strain evidence="4">47 / JCM 6285 / NBRC 100599</strain>
    </source>
</reference>
<evidence type="ECO:0000313" key="3">
    <source>
        <dbReference type="EMBL" id="BAH46627.1"/>
    </source>
</evidence>
<accession>C0Z8K0</accession>
<gene>
    <name evidence="3" type="ordered locus">BBR47_56500</name>
</gene>
<dbReference type="KEGG" id="bbe:BBR47_56500"/>
<feature type="signal peptide" evidence="1">
    <location>
        <begin position="1"/>
        <end position="29"/>
    </location>
</feature>
<proteinExistence type="predicted"/>
<name>C0Z8K0_BREBN</name>
<dbReference type="AlphaFoldDB" id="C0Z8K0"/>
<dbReference type="HOGENOM" id="CLU_989401_0_0_9"/>
<evidence type="ECO:0000259" key="2">
    <source>
        <dbReference type="Pfam" id="PF22322"/>
    </source>
</evidence>
<keyword evidence="4" id="KW-1185">Reference proteome</keyword>
<dbReference type="eggNOG" id="COG1403">
    <property type="taxonomic scope" value="Bacteria"/>
</dbReference>
<dbReference type="InterPro" id="IPR054246">
    <property type="entry name" value="DUF6973"/>
</dbReference>
<dbReference type="Proteomes" id="UP000001877">
    <property type="component" value="Chromosome"/>
</dbReference>
<feature type="chain" id="PRO_5002905714" description="DUF6973 domain-containing protein" evidence="1">
    <location>
        <begin position="30"/>
        <end position="282"/>
    </location>
</feature>
<feature type="domain" description="DUF6973" evidence="2">
    <location>
        <begin position="131"/>
        <end position="225"/>
    </location>
</feature>
<evidence type="ECO:0000313" key="4">
    <source>
        <dbReference type="Proteomes" id="UP000001877"/>
    </source>
</evidence>
<protein>
    <recommendedName>
        <fullName evidence="2">DUF6973 domain-containing protein</fullName>
    </recommendedName>
</protein>
<sequence>MKKFKRVLVPFVVFSLLVAPVSVLTPASAKSTEKIAESIAEEKKKYEKSYEKVDFRFSEKILEELTQYEKDHPKATEDEINEHFLELCEIYNKDNKNIKNLAPSSDGDWDDFYDYADGVVTLNPKEQALYDQSPSKGFKALMAGKGAWNYTELAFGRNDTDEESDAFRHALWNMWIVWAVNDSWAEKWTSAHEDGASYQNKKSLTYKMDMHNNEEGRYKAAQEGIDSDSSRSDVKIAIDELYKSGKLKKINKPNIKKESTWTLERFTGKEEDYVDQDLPPIT</sequence>
<dbReference type="EMBL" id="AP008955">
    <property type="protein sequence ID" value="BAH46627.1"/>
    <property type="molecule type" value="Genomic_DNA"/>
</dbReference>
<evidence type="ECO:0000256" key="1">
    <source>
        <dbReference type="SAM" id="SignalP"/>
    </source>
</evidence>